<name>A0ACC6SGV1_9BACI</name>
<protein>
    <submittedName>
        <fullName evidence="1">Uncharacterized protein</fullName>
    </submittedName>
</protein>
<keyword evidence="2" id="KW-1185">Reference proteome</keyword>
<accession>A0ACC6SGV1</accession>
<comment type="caution">
    <text evidence="1">The sequence shown here is derived from an EMBL/GenBank/DDBJ whole genome shotgun (WGS) entry which is preliminary data.</text>
</comment>
<proteinExistence type="predicted"/>
<dbReference type="EMBL" id="JBBMEW010000027">
    <property type="protein sequence ID" value="MEQ2529086.1"/>
    <property type="molecule type" value="Genomic_DNA"/>
</dbReference>
<gene>
    <name evidence="1" type="ORF">WMO40_20640</name>
</gene>
<dbReference type="Proteomes" id="UP001439875">
    <property type="component" value="Unassembled WGS sequence"/>
</dbReference>
<evidence type="ECO:0000313" key="2">
    <source>
        <dbReference type="Proteomes" id="UP001439875"/>
    </source>
</evidence>
<organism evidence="1 2">
    <name type="scientific">Robertmurraya yapensis</name>
    <name type="common">ex Hitch et al 2024</name>
    <dbReference type="NCBI Taxonomy" id="3133160"/>
    <lineage>
        <taxon>Bacteria</taxon>
        <taxon>Bacillati</taxon>
        <taxon>Bacillota</taxon>
        <taxon>Bacilli</taxon>
        <taxon>Bacillales</taxon>
        <taxon>Bacillaceae</taxon>
        <taxon>Robertmurraya</taxon>
    </lineage>
</organism>
<sequence>MYGEYHEVPYKSNVQEAIIGPFSWSQLLWLAPGVIGSYQLAKIIPKIPVDSILFSRIHWFIPIVISLVFAFFKDPKTNLSLFQLIVTKVKLKKRNRTFYYRRKNMPSVNEVEDR</sequence>
<reference evidence="1" key="1">
    <citation type="submission" date="2024-03" db="EMBL/GenBank/DDBJ databases">
        <title>Human intestinal bacterial collection.</title>
        <authorList>
            <person name="Pauvert C."/>
            <person name="Hitch T.C.A."/>
            <person name="Clavel T."/>
        </authorList>
    </citation>
    <scope>NUCLEOTIDE SEQUENCE</scope>
    <source>
        <strain evidence="1">CLA-AA-H227</strain>
    </source>
</reference>
<evidence type="ECO:0000313" key="1">
    <source>
        <dbReference type="EMBL" id="MEQ2529086.1"/>
    </source>
</evidence>